<feature type="coiled-coil region" evidence="5">
    <location>
        <begin position="549"/>
        <end position="576"/>
    </location>
</feature>
<feature type="domain" description="BRO1" evidence="8">
    <location>
        <begin position="8"/>
        <end position="402"/>
    </location>
</feature>
<evidence type="ECO:0000256" key="4">
    <source>
        <dbReference type="ARBA" id="ARBA00022753"/>
    </source>
</evidence>
<dbReference type="Pfam" id="PF13949">
    <property type="entry name" value="ALIX_LYPXL_bnd"/>
    <property type="match status" value="1"/>
</dbReference>
<evidence type="ECO:0000256" key="3">
    <source>
        <dbReference type="ARBA" id="ARBA00022490"/>
    </source>
</evidence>
<keyword evidence="5" id="KW-0175">Coiled coil</keyword>
<dbReference type="GO" id="GO:0043328">
    <property type="term" value="P:protein transport to vacuole involved in ubiquitin-dependent protein catabolic process via the multivesicular body sorting pathway"/>
    <property type="evidence" value="ECO:0007669"/>
    <property type="project" value="TreeGrafter"/>
</dbReference>
<feature type="coiled-coil region" evidence="5">
    <location>
        <begin position="1299"/>
        <end position="1333"/>
    </location>
</feature>
<dbReference type="SUPFAM" id="SSF52799">
    <property type="entry name" value="(Phosphotyrosine protein) phosphatases II"/>
    <property type="match status" value="1"/>
</dbReference>
<keyword evidence="4" id="KW-0967">Endosome</keyword>
<dbReference type="EMBL" id="GIIL01001468">
    <property type="protein sequence ID" value="NOV45194.1"/>
    <property type="molecule type" value="Transcribed_RNA"/>
</dbReference>
<dbReference type="PANTHER" id="PTHR23030:SF30">
    <property type="entry name" value="TYROSINE-PROTEIN PHOSPHATASE NON-RECEPTOR TYPE 23"/>
    <property type="match status" value="1"/>
</dbReference>
<evidence type="ECO:0000256" key="2">
    <source>
        <dbReference type="ARBA" id="ARBA00004496"/>
    </source>
</evidence>
<dbReference type="PANTHER" id="PTHR23030">
    <property type="entry name" value="PCD6 INTERACTING PROTEIN-RELATED"/>
    <property type="match status" value="1"/>
</dbReference>
<feature type="region of interest" description="Disordered" evidence="6">
    <location>
        <begin position="706"/>
        <end position="733"/>
    </location>
</feature>
<dbReference type="GO" id="GO:0005768">
    <property type="term" value="C:endosome"/>
    <property type="evidence" value="ECO:0007669"/>
    <property type="project" value="UniProtKB-SubCell"/>
</dbReference>
<evidence type="ECO:0000256" key="5">
    <source>
        <dbReference type="SAM" id="Coils"/>
    </source>
</evidence>
<sequence length="1676" mass="186526">MEAVPRLPMISFNLKTSPESAAFAPKLKQYIAEFYHEDPESYNNEFHALEGLRAVAVRPAKDVTGCSVLKRYYAQLHALQGRFPMEKGQPMAIAFTWKDIYTSSCVSANDIRFEMGAVLYNIGALHSQLGAADSRNSADGMKLACTHFQCAAWAFQHLRENYCQVVSEDLCSELMTYMTSLSFAQAQECILEKSMADNRKATIVARIAVQVVDYYSMALAALLTGGDDGPVADTVGSKTYKEWKKYIQFKIAYCGCVSLLYQGQQAEEQQKMGERVAFYQASFNRLEEAIKLAKGMPNTEIIADALNFTNDVVEGKRKAAKNENEFIYHEEVPEMSALTQATGAPLVKGIPFSVTDKEVLGEDIFKRLVPLSAHEASSVYSEEKAQLLRDIGNRIETADMTLQTHLSALHLLGLQSLDDSIPQALIDRCAALSAHPDTTQEITQAMDLLADTSSEVQTQLLEIQKLLEQEDENEKIYVQSMGTRPVNSVIMELTREFAKYKEANAKAESSNDTLRRAMSMHINNLQILAQPLDELQAALPKIKEENVLDEGLKKKLQDVLNKVEEMRKQRINLYNQFREATLADDITAKLVAWGDKPAEELFQKELQKHKNTVALLDQNIAAQDNILKALTESYAECAPFLKHQMEVMRKREHFCASLVASYDAYEDLLAKMSKGTDFYKKLHANVSKLLARVKSVSNVQQEERIARLQTKSNPIKSQQNNTSNTKSTGSTPKLKDYLAAGYGTDSYRVPGVRPRPLGSEGTTDLSIDNASTNYTNTYYQGVNMGSVPSNTQVYQTDMSSYNSMNYYNDYLKFGLQQPINQEKAATPNLYNYQQYSQSISGLPTVSANSATTGNTINFQSLANNSQDNFASKPLQYVNPPNSTTNVQVAASLSNITHNSSNTQNILPQCMQSLPTNNQVPNIQQLQTPNGQNLALDLQKYSSNLSANPIPSSLPADQYHASTSNAQSYNPVPYSTSQLNPNLSTNCLNNQNYTSNYQSTLQSFDKTNYTATQQMAYNQNYNLAQQMSDLSLQNISNPTVSGSYNTLYQPNQLDIKTSNTSLASPSNLQYNQSMSYTGHPGYAYDSNTGTYQYSSGYQNMQGYSNQPTIYASNYGDQAASSSQNWPAGNYQYTNAGNNPGTIDTLSSQAGHQGQSYAQQYASNIPQVSAEQYYMQMYGATGTGSIDGSSFGTPSAMYPLTPQSPMTYMNSGATMTNTTYSQDSSNSNQNNSATVPKQSSGVQSNVDLLAGLDFSSSVPILTPEQNSVLDKKPEINSKNLISADTVEPSGISTTKANDDTCKDVLQNNKQKQSMKEEIETESVKTEQIIENEKRNKLLDLQQIPTKENLVRFLHEVERQEKYLEGISTKTLNGPTPLESKWKELQDLLAMEHASKSISVARCYPAKNRSPDHLPFDQTRVLLDDSDNDYINASYMKNLPTVCPDFIITQAPLNNTIADFWSVVWNKSIETIVCLLPEKELDISYFPTQKDSPLIFGNYKITLQAIIENEVCIERVMSIKGNRDKPPRDFLHLQVKCIPKSCEIICGIANEIVSCYQKQKSITHPVLIHCLNGDAVSGIVVYAICAVLFSKASIPCLLDSLNIFHLLSSQRNGIFCDRLDLLLAMEAEVFNSRIILNGYNLMTFYQIQNKAKSNIPSPQEVTVKDPFGDIDPLWKIRKT</sequence>
<dbReference type="InterPro" id="IPR004328">
    <property type="entry name" value="BRO1_dom"/>
</dbReference>
<dbReference type="Gene3D" id="3.90.190.10">
    <property type="entry name" value="Protein tyrosine phosphatase superfamily"/>
    <property type="match status" value="1"/>
</dbReference>
<proteinExistence type="predicted"/>
<feature type="compositionally biased region" description="Low complexity" evidence="6">
    <location>
        <begin position="1214"/>
        <end position="1232"/>
    </location>
</feature>
<evidence type="ECO:0000313" key="9">
    <source>
        <dbReference type="EMBL" id="NOV45194.1"/>
    </source>
</evidence>
<keyword evidence="9" id="KW-0675">Receptor</keyword>
<dbReference type="GO" id="GO:0045022">
    <property type="term" value="P:early endosome to late endosome transport"/>
    <property type="evidence" value="ECO:0007669"/>
    <property type="project" value="TreeGrafter"/>
</dbReference>
<dbReference type="Pfam" id="PF03097">
    <property type="entry name" value="BRO1"/>
    <property type="match status" value="1"/>
</dbReference>
<dbReference type="Gene3D" id="1.20.140.50">
    <property type="entry name" value="alix/aip1 like domains"/>
    <property type="match status" value="1"/>
</dbReference>
<dbReference type="GO" id="GO:0032456">
    <property type="term" value="P:endocytic recycling"/>
    <property type="evidence" value="ECO:0007669"/>
    <property type="project" value="TreeGrafter"/>
</dbReference>
<dbReference type="Gene3D" id="1.25.40.280">
    <property type="entry name" value="alix/aip1 like domains"/>
    <property type="match status" value="1"/>
</dbReference>
<dbReference type="PROSITE" id="PS51180">
    <property type="entry name" value="BRO1"/>
    <property type="match status" value="1"/>
</dbReference>
<dbReference type="SMART" id="SM00194">
    <property type="entry name" value="PTPc"/>
    <property type="match status" value="1"/>
</dbReference>
<feature type="region of interest" description="Disordered" evidence="6">
    <location>
        <begin position="1211"/>
        <end position="1238"/>
    </location>
</feature>
<name>A0A6M2DH20_XENCH</name>
<dbReference type="PROSITE" id="PS50055">
    <property type="entry name" value="TYR_PHOSPHATASE_PTP"/>
    <property type="match status" value="1"/>
</dbReference>
<dbReference type="SMART" id="SM01041">
    <property type="entry name" value="BRO1"/>
    <property type="match status" value="1"/>
</dbReference>
<evidence type="ECO:0000256" key="6">
    <source>
        <dbReference type="SAM" id="MobiDB-lite"/>
    </source>
</evidence>
<keyword evidence="3" id="KW-0963">Cytoplasm</keyword>
<reference evidence="9" key="1">
    <citation type="submission" date="2020-03" db="EMBL/GenBank/DDBJ databases">
        <title>Transcriptomic Profiling of the Digestive Tract of the Rat Flea, Xenopsylla cheopis, Following Blood Feeding and Infection with Yersinia pestis.</title>
        <authorList>
            <person name="Bland D.M."/>
            <person name="Martens C.A."/>
            <person name="Virtaneva K."/>
            <person name="Kanakabandi K."/>
            <person name="Long D."/>
            <person name="Rosenke R."/>
            <person name="Saturday G.A."/>
            <person name="Hoyt F.H."/>
            <person name="Bruno D.P."/>
            <person name="Ribeiro J.M.C."/>
            <person name="Hinnebusch J."/>
        </authorList>
    </citation>
    <scope>NUCLEOTIDE SEQUENCE</scope>
</reference>
<dbReference type="InterPro" id="IPR029021">
    <property type="entry name" value="Prot-tyrosine_phosphatase-like"/>
</dbReference>
<feature type="domain" description="Tyrosine-protein phosphatase" evidence="7">
    <location>
        <begin position="1375"/>
        <end position="1635"/>
    </location>
</feature>
<dbReference type="CDD" id="cd00047">
    <property type="entry name" value="PTPc"/>
    <property type="match status" value="1"/>
</dbReference>
<feature type="region of interest" description="Disordered" evidence="6">
    <location>
        <begin position="749"/>
        <end position="768"/>
    </location>
</feature>
<dbReference type="InterPro" id="IPR025304">
    <property type="entry name" value="ALIX_V_dom"/>
</dbReference>
<dbReference type="Gene3D" id="1.20.120.560">
    <property type="entry name" value="alix/aip1 in complex with the ypdl late domain"/>
    <property type="match status" value="1"/>
</dbReference>
<evidence type="ECO:0000259" key="8">
    <source>
        <dbReference type="PROSITE" id="PS51180"/>
    </source>
</evidence>
<accession>A0A6M2DH20</accession>
<comment type="subcellular location">
    <subcellularLocation>
        <location evidence="2">Cytoplasm</location>
    </subcellularLocation>
    <subcellularLocation>
        <location evidence="1">Endosome</location>
    </subcellularLocation>
</comment>
<dbReference type="PRINTS" id="PR00700">
    <property type="entry name" value="PRTYPHPHTASE"/>
</dbReference>
<dbReference type="CDD" id="cd09239">
    <property type="entry name" value="BRO1_HD-PTP_like"/>
    <property type="match status" value="1"/>
</dbReference>
<protein>
    <submittedName>
        <fullName evidence="9">Putative tyrosine-protein phosphatase non-receptor type 23-like isoform x3</fullName>
    </submittedName>
</protein>
<evidence type="ECO:0000256" key="1">
    <source>
        <dbReference type="ARBA" id="ARBA00004177"/>
    </source>
</evidence>
<dbReference type="InterPro" id="IPR000242">
    <property type="entry name" value="PTP_cat"/>
</dbReference>
<dbReference type="InterPro" id="IPR038499">
    <property type="entry name" value="BRO1_sf"/>
</dbReference>
<organism evidence="9">
    <name type="scientific">Xenopsylla cheopis</name>
    <name type="common">Oriental rat flea</name>
    <name type="synonym">Pulex cheopis</name>
    <dbReference type="NCBI Taxonomy" id="163159"/>
    <lineage>
        <taxon>Eukaryota</taxon>
        <taxon>Metazoa</taxon>
        <taxon>Ecdysozoa</taxon>
        <taxon>Arthropoda</taxon>
        <taxon>Hexapoda</taxon>
        <taxon>Insecta</taxon>
        <taxon>Pterygota</taxon>
        <taxon>Neoptera</taxon>
        <taxon>Endopterygota</taxon>
        <taxon>Siphonaptera</taxon>
        <taxon>Pulicidae</taxon>
        <taxon>Xenopsyllinae</taxon>
        <taxon>Xenopsylla</taxon>
    </lineage>
</organism>
<dbReference type="GO" id="GO:0004725">
    <property type="term" value="F:protein tyrosine phosphatase activity"/>
    <property type="evidence" value="ECO:0007669"/>
    <property type="project" value="InterPro"/>
</dbReference>
<dbReference type="Pfam" id="PF00102">
    <property type="entry name" value="Y_phosphatase"/>
    <property type="match status" value="1"/>
</dbReference>
<feature type="compositionally biased region" description="Low complexity" evidence="6">
    <location>
        <begin position="716"/>
        <end position="728"/>
    </location>
</feature>
<evidence type="ECO:0000259" key="7">
    <source>
        <dbReference type="PROSITE" id="PS50055"/>
    </source>
</evidence>